<dbReference type="AlphaFoldDB" id="A0A2I0JAQ5"/>
<organism evidence="1 2">
    <name type="scientific">Punica granatum</name>
    <name type="common">Pomegranate</name>
    <dbReference type="NCBI Taxonomy" id="22663"/>
    <lineage>
        <taxon>Eukaryota</taxon>
        <taxon>Viridiplantae</taxon>
        <taxon>Streptophyta</taxon>
        <taxon>Embryophyta</taxon>
        <taxon>Tracheophyta</taxon>
        <taxon>Spermatophyta</taxon>
        <taxon>Magnoliopsida</taxon>
        <taxon>eudicotyledons</taxon>
        <taxon>Gunneridae</taxon>
        <taxon>Pentapetalae</taxon>
        <taxon>rosids</taxon>
        <taxon>malvids</taxon>
        <taxon>Myrtales</taxon>
        <taxon>Lythraceae</taxon>
        <taxon>Punica</taxon>
    </lineage>
</organism>
<dbReference type="EMBL" id="PGOL01001886">
    <property type="protein sequence ID" value="PKI53083.1"/>
    <property type="molecule type" value="Genomic_DNA"/>
</dbReference>
<sequence length="162" mass="18246">MRQYLMWLIKSGRIESHKGGSYSAQPEKSYITYIKHELPALQYMMPPSPFSLNDVIMKVGDHRSPSSIADYPRSHWRLKRERGGSRRGPSPLNREITARIESPRLSKEGALLMATSSPSRSLATQEVTDDLAGAVVVRPQDPHCPSPSSCKLGDNRVFFFLF</sequence>
<protein>
    <submittedName>
        <fullName evidence="1">Uncharacterized protein</fullName>
    </submittedName>
</protein>
<evidence type="ECO:0000313" key="2">
    <source>
        <dbReference type="Proteomes" id="UP000233551"/>
    </source>
</evidence>
<proteinExistence type="predicted"/>
<gene>
    <name evidence="1" type="ORF">CRG98_026544</name>
</gene>
<name>A0A2I0JAQ5_PUNGR</name>
<comment type="caution">
    <text evidence="1">The sequence shown here is derived from an EMBL/GenBank/DDBJ whole genome shotgun (WGS) entry which is preliminary data.</text>
</comment>
<accession>A0A2I0JAQ5</accession>
<evidence type="ECO:0000313" key="1">
    <source>
        <dbReference type="EMBL" id="PKI53083.1"/>
    </source>
</evidence>
<dbReference type="Proteomes" id="UP000233551">
    <property type="component" value="Unassembled WGS sequence"/>
</dbReference>
<reference evidence="1 2" key="1">
    <citation type="submission" date="2017-11" db="EMBL/GenBank/DDBJ databases">
        <title>De-novo sequencing of pomegranate (Punica granatum L.) genome.</title>
        <authorList>
            <person name="Akparov Z."/>
            <person name="Amiraslanov A."/>
            <person name="Hajiyeva S."/>
            <person name="Abbasov M."/>
            <person name="Kaur K."/>
            <person name="Hamwieh A."/>
            <person name="Solovyev V."/>
            <person name="Salamov A."/>
            <person name="Braich B."/>
            <person name="Kosarev P."/>
            <person name="Mahmoud A."/>
            <person name="Hajiyev E."/>
            <person name="Babayeva S."/>
            <person name="Izzatullayeva V."/>
            <person name="Mammadov A."/>
            <person name="Mammadov A."/>
            <person name="Sharifova S."/>
            <person name="Ojaghi J."/>
            <person name="Eynullazada K."/>
            <person name="Bayramov B."/>
            <person name="Abdulazimova A."/>
            <person name="Shahmuradov I."/>
        </authorList>
    </citation>
    <scope>NUCLEOTIDE SEQUENCE [LARGE SCALE GENOMIC DNA]</scope>
    <source>
        <strain evidence="2">cv. AG2017</strain>
        <tissue evidence="1">Leaf</tissue>
    </source>
</reference>
<keyword evidence="2" id="KW-1185">Reference proteome</keyword>